<dbReference type="EMBL" id="JBHTAS010000001">
    <property type="protein sequence ID" value="MFC7142205.1"/>
    <property type="molecule type" value="Genomic_DNA"/>
</dbReference>
<protein>
    <submittedName>
        <fullName evidence="4">NUDIX hydrolase</fullName>
        <ecNumber evidence="4">3.6.-.-</ecNumber>
    </submittedName>
</protein>
<dbReference type="Proteomes" id="UP001596432">
    <property type="component" value="Unassembled WGS sequence"/>
</dbReference>
<dbReference type="PANTHER" id="PTHR43046">
    <property type="entry name" value="GDP-MANNOSE MANNOSYL HYDROLASE"/>
    <property type="match status" value="1"/>
</dbReference>
<proteinExistence type="predicted"/>
<dbReference type="PANTHER" id="PTHR43046:SF14">
    <property type="entry name" value="MUTT_NUDIX FAMILY PROTEIN"/>
    <property type="match status" value="1"/>
</dbReference>
<dbReference type="GO" id="GO:0016787">
    <property type="term" value="F:hydrolase activity"/>
    <property type="evidence" value="ECO:0007669"/>
    <property type="project" value="UniProtKB-KW"/>
</dbReference>
<gene>
    <name evidence="4" type="ORF">ACFQMA_20500</name>
</gene>
<organism evidence="4 5">
    <name type="scientific">Halosimplex aquaticum</name>
    <dbReference type="NCBI Taxonomy" id="3026162"/>
    <lineage>
        <taxon>Archaea</taxon>
        <taxon>Methanobacteriati</taxon>
        <taxon>Methanobacteriota</taxon>
        <taxon>Stenosarchaea group</taxon>
        <taxon>Halobacteria</taxon>
        <taxon>Halobacteriales</taxon>
        <taxon>Haloarculaceae</taxon>
        <taxon>Halosimplex</taxon>
    </lineage>
</organism>
<feature type="domain" description="Nudix hydrolase" evidence="3">
    <location>
        <begin position="49"/>
        <end position="202"/>
    </location>
</feature>
<dbReference type="EC" id="3.6.-.-" evidence="4"/>
<evidence type="ECO:0000259" key="3">
    <source>
        <dbReference type="PROSITE" id="PS51462"/>
    </source>
</evidence>
<dbReference type="InterPro" id="IPR000086">
    <property type="entry name" value="NUDIX_hydrolase_dom"/>
</dbReference>
<keyword evidence="2 4" id="KW-0378">Hydrolase</keyword>
<evidence type="ECO:0000256" key="1">
    <source>
        <dbReference type="ARBA" id="ARBA00001946"/>
    </source>
</evidence>
<dbReference type="CDD" id="cd02883">
    <property type="entry name" value="NUDIX_Hydrolase"/>
    <property type="match status" value="1"/>
</dbReference>
<sequence>MPSVHVNREAVERRMERLRDEYGEVAVEEVDEEVPPERFETLREGSRSGYIGGAYAWVVREPDQAADLTESMPDSVDDGRRVLMILGRGATRWGLAGGGQEGDETFEETAVREVREETSVECEITDCFLFRRFRTDSAGDHDERLHALYVFFDAAYAGGHIAVQPGELNGAAWFAEPPGRMHPANEFRADDFWEDYAADDPLGDFEW</sequence>
<dbReference type="InterPro" id="IPR015797">
    <property type="entry name" value="NUDIX_hydrolase-like_dom_sf"/>
</dbReference>
<dbReference type="GeneID" id="78822540"/>
<evidence type="ECO:0000256" key="2">
    <source>
        <dbReference type="ARBA" id="ARBA00022801"/>
    </source>
</evidence>
<dbReference type="Gene3D" id="3.90.79.10">
    <property type="entry name" value="Nucleoside Triphosphate Pyrophosphohydrolase"/>
    <property type="match status" value="1"/>
</dbReference>
<dbReference type="Pfam" id="PF00293">
    <property type="entry name" value="NUDIX"/>
    <property type="match status" value="1"/>
</dbReference>
<comment type="caution">
    <text evidence="4">The sequence shown here is derived from an EMBL/GenBank/DDBJ whole genome shotgun (WGS) entry which is preliminary data.</text>
</comment>
<dbReference type="RefSeq" id="WP_274323274.1">
    <property type="nucleotide sequence ID" value="NZ_CP118158.1"/>
</dbReference>
<evidence type="ECO:0000313" key="4">
    <source>
        <dbReference type="EMBL" id="MFC7142205.1"/>
    </source>
</evidence>
<dbReference type="AlphaFoldDB" id="A0ABD5Y8L6"/>
<dbReference type="PROSITE" id="PS51462">
    <property type="entry name" value="NUDIX"/>
    <property type="match status" value="1"/>
</dbReference>
<reference evidence="4 5" key="1">
    <citation type="journal article" date="2019" name="Int. J. Syst. Evol. Microbiol.">
        <title>The Global Catalogue of Microorganisms (GCM) 10K type strain sequencing project: providing services to taxonomists for standard genome sequencing and annotation.</title>
        <authorList>
            <consortium name="The Broad Institute Genomics Platform"/>
            <consortium name="The Broad Institute Genome Sequencing Center for Infectious Disease"/>
            <person name="Wu L."/>
            <person name="Ma J."/>
        </authorList>
    </citation>
    <scope>NUCLEOTIDE SEQUENCE [LARGE SCALE GENOMIC DNA]</scope>
    <source>
        <strain evidence="4 5">XZYJT29</strain>
    </source>
</reference>
<keyword evidence="5" id="KW-1185">Reference proteome</keyword>
<name>A0ABD5Y8L6_9EURY</name>
<dbReference type="SUPFAM" id="SSF55811">
    <property type="entry name" value="Nudix"/>
    <property type="match status" value="1"/>
</dbReference>
<comment type="cofactor">
    <cofactor evidence="1">
        <name>Mg(2+)</name>
        <dbReference type="ChEBI" id="CHEBI:18420"/>
    </cofactor>
</comment>
<evidence type="ECO:0000313" key="5">
    <source>
        <dbReference type="Proteomes" id="UP001596432"/>
    </source>
</evidence>
<accession>A0ABD5Y8L6</accession>